<dbReference type="AlphaFoldDB" id="A0AAD9JFF7"/>
<gene>
    <name evidence="1" type="ORF">LSH36_337g00018</name>
</gene>
<dbReference type="SUPFAM" id="SSF53098">
    <property type="entry name" value="Ribonuclease H-like"/>
    <property type="match status" value="1"/>
</dbReference>
<comment type="caution">
    <text evidence="1">The sequence shown here is derived from an EMBL/GenBank/DDBJ whole genome shotgun (WGS) entry which is preliminary data.</text>
</comment>
<evidence type="ECO:0000313" key="2">
    <source>
        <dbReference type="Proteomes" id="UP001208570"/>
    </source>
</evidence>
<dbReference type="GO" id="GO:0006357">
    <property type="term" value="P:regulation of transcription by RNA polymerase II"/>
    <property type="evidence" value="ECO:0007669"/>
    <property type="project" value="TreeGrafter"/>
</dbReference>
<dbReference type="InterPro" id="IPR052717">
    <property type="entry name" value="Vacuolar_transposase_reg"/>
</dbReference>
<proteinExistence type="predicted"/>
<evidence type="ECO:0008006" key="3">
    <source>
        <dbReference type="Google" id="ProtNLM"/>
    </source>
</evidence>
<name>A0AAD9JFF7_9ANNE</name>
<dbReference type="PANTHER" id="PTHR46169:SF29">
    <property type="entry name" value="DNA REPLICATION-RELATED ELEMENT FACTOR, ISOFORM A"/>
    <property type="match status" value="1"/>
</dbReference>
<protein>
    <recommendedName>
        <fullName evidence="3">Transposase</fullName>
    </recommendedName>
</protein>
<dbReference type="PANTHER" id="PTHR46169">
    <property type="entry name" value="DNA REPLICATION-RELATED ELEMENT FACTOR, ISOFORM A"/>
    <property type="match status" value="1"/>
</dbReference>
<reference evidence="1" key="1">
    <citation type="journal article" date="2023" name="Mol. Biol. Evol.">
        <title>Third-Generation Sequencing Reveals the Adaptive Role of the Epigenome in Three Deep-Sea Polychaetes.</title>
        <authorList>
            <person name="Perez M."/>
            <person name="Aroh O."/>
            <person name="Sun Y."/>
            <person name="Lan Y."/>
            <person name="Juniper S.K."/>
            <person name="Young C.R."/>
            <person name="Angers B."/>
            <person name="Qian P.Y."/>
        </authorList>
    </citation>
    <scope>NUCLEOTIDE SEQUENCE</scope>
    <source>
        <strain evidence="1">P08H-3</strain>
    </source>
</reference>
<dbReference type="GO" id="GO:0005634">
    <property type="term" value="C:nucleus"/>
    <property type="evidence" value="ECO:0007669"/>
    <property type="project" value="TreeGrafter"/>
</dbReference>
<accession>A0AAD9JFF7</accession>
<dbReference type="InterPro" id="IPR012337">
    <property type="entry name" value="RNaseH-like_sf"/>
</dbReference>
<keyword evidence="2" id="KW-1185">Reference proteome</keyword>
<dbReference type="Proteomes" id="UP001208570">
    <property type="component" value="Unassembled WGS sequence"/>
</dbReference>
<evidence type="ECO:0000313" key="1">
    <source>
        <dbReference type="EMBL" id="KAK2152194.1"/>
    </source>
</evidence>
<organism evidence="1 2">
    <name type="scientific">Paralvinella palmiformis</name>
    <dbReference type="NCBI Taxonomy" id="53620"/>
    <lineage>
        <taxon>Eukaryota</taxon>
        <taxon>Metazoa</taxon>
        <taxon>Spiralia</taxon>
        <taxon>Lophotrochozoa</taxon>
        <taxon>Annelida</taxon>
        <taxon>Polychaeta</taxon>
        <taxon>Sedentaria</taxon>
        <taxon>Canalipalpata</taxon>
        <taxon>Terebellida</taxon>
        <taxon>Terebelliformia</taxon>
        <taxon>Alvinellidae</taxon>
        <taxon>Paralvinella</taxon>
    </lineage>
</organism>
<dbReference type="EMBL" id="JAODUP010000337">
    <property type="protein sequence ID" value="KAK2152194.1"/>
    <property type="molecule type" value="Genomic_DNA"/>
</dbReference>
<sequence>MWSNCQMKGFLGITGHFIDYDWSMQSVMLGCQRFRGQHTAENISNAYDEVTASYDLTGKVSNVITNNESNMLKAFRLPGFSTEPDSDDEDESEAVNLNDDLQLHMEHDPCFAHSLQLVVKDGFNDTASKCCPKLPTSCHTSVGLFMLQKSWRVRSVCRLRWLATRWNSEFKSVHSLLSVPEAKLQLVPTCQQLSAYERSILEELTANLYAI</sequence>